<accession>A0A498KGT5</accession>
<proteinExistence type="predicted"/>
<keyword evidence="2" id="KW-1185">Reference proteome</keyword>
<name>A0A498KGT5_MALDO</name>
<dbReference type="Proteomes" id="UP000290289">
    <property type="component" value="Chromosome 2"/>
</dbReference>
<comment type="caution">
    <text evidence="1">The sequence shown here is derived from an EMBL/GenBank/DDBJ whole genome shotgun (WGS) entry which is preliminary data.</text>
</comment>
<dbReference type="AlphaFoldDB" id="A0A498KGT5"/>
<protein>
    <submittedName>
        <fullName evidence="1">Uncharacterized protein</fullName>
    </submittedName>
</protein>
<evidence type="ECO:0000313" key="2">
    <source>
        <dbReference type="Proteomes" id="UP000290289"/>
    </source>
</evidence>
<dbReference type="EMBL" id="RDQH01000328">
    <property type="protein sequence ID" value="RXI06617.1"/>
    <property type="molecule type" value="Genomic_DNA"/>
</dbReference>
<evidence type="ECO:0000313" key="1">
    <source>
        <dbReference type="EMBL" id="RXI06617.1"/>
    </source>
</evidence>
<sequence>MFKILYPKPSDPNHPCTKITHVLSSFNVVVCNLTHALFHVLTCFELLNDWYGVGLGTLTYITFFNRDPVSEGLPDLPRHDKD</sequence>
<gene>
    <name evidence="1" type="ORF">DVH24_025753</name>
</gene>
<reference evidence="1 2" key="1">
    <citation type="submission" date="2018-10" db="EMBL/GenBank/DDBJ databases">
        <title>A high-quality apple genome assembly.</title>
        <authorList>
            <person name="Hu J."/>
        </authorList>
    </citation>
    <scope>NUCLEOTIDE SEQUENCE [LARGE SCALE GENOMIC DNA]</scope>
    <source>
        <strain evidence="2">cv. HFTH1</strain>
        <tissue evidence="1">Young leaf</tissue>
    </source>
</reference>
<organism evidence="1 2">
    <name type="scientific">Malus domestica</name>
    <name type="common">Apple</name>
    <name type="synonym">Pyrus malus</name>
    <dbReference type="NCBI Taxonomy" id="3750"/>
    <lineage>
        <taxon>Eukaryota</taxon>
        <taxon>Viridiplantae</taxon>
        <taxon>Streptophyta</taxon>
        <taxon>Embryophyta</taxon>
        <taxon>Tracheophyta</taxon>
        <taxon>Spermatophyta</taxon>
        <taxon>Magnoliopsida</taxon>
        <taxon>eudicotyledons</taxon>
        <taxon>Gunneridae</taxon>
        <taxon>Pentapetalae</taxon>
        <taxon>rosids</taxon>
        <taxon>fabids</taxon>
        <taxon>Rosales</taxon>
        <taxon>Rosaceae</taxon>
        <taxon>Amygdaloideae</taxon>
        <taxon>Maleae</taxon>
        <taxon>Malus</taxon>
    </lineage>
</organism>